<dbReference type="GO" id="GO:0019843">
    <property type="term" value="F:rRNA binding"/>
    <property type="evidence" value="ECO:0007669"/>
    <property type="project" value="UniProtKB-UniRule"/>
</dbReference>
<dbReference type="Gene3D" id="3.40.50.790">
    <property type="match status" value="1"/>
</dbReference>
<keyword evidence="3 11" id="KW-0678">Repressor</keyword>
<dbReference type="KEGG" id="manq:L1994_07395"/>
<reference evidence="13" key="1">
    <citation type="submission" date="2022-01" db="EMBL/GenBank/DDBJ databases">
        <title>Complete genome of Methanomicrobium antiquum DSM 21220.</title>
        <authorList>
            <person name="Chen S.-C."/>
            <person name="You Y.-T."/>
            <person name="Zhou Y.-Z."/>
            <person name="Lai M.-C."/>
        </authorList>
    </citation>
    <scope>NUCLEOTIDE SEQUENCE</scope>
    <source>
        <strain evidence="13">DSM 21220</strain>
    </source>
</reference>
<evidence type="ECO:0000256" key="1">
    <source>
        <dbReference type="ARBA" id="ARBA00010531"/>
    </source>
</evidence>
<keyword evidence="14" id="KW-1185">Reference proteome</keyword>
<evidence type="ECO:0000313" key="14">
    <source>
        <dbReference type="Proteomes" id="UP001218895"/>
    </source>
</evidence>
<evidence type="ECO:0000256" key="5">
    <source>
        <dbReference type="ARBA" id="ARBA00022730"/>
    </source>
</evidence>
<evidence type="ECO:0000313" key="13">
    <source>
        <dbReference type="EMBL" id="WFN35981.1"/>
    </source>
</evidence>
<dbReference type="PANTHER" id="PTHR36427">
    <property type="entry name" value="54S RIBOSOMAL PROTEIN L1, MITOCHONDRIAL"/>
    <property type="match status" value="1"/>
</dbReference>
<dbReference type="HAMAP" id="MF_01318_A">
    <property type="entry name" value="Ribosomal_uL1_A"/>
    <property type="match status" value="1"/>
</dbReference>
<dbReference type="CDD" id="cd00403">
    <property type="entry name" value="Ribosomal_L1"/>
    <property type="match status" value="1"/>
</dbReference>
<evidence type="ECO:0000256" key="3">
    <source>
        <dbReference type="ARBA" id="ARBA00022491"/>
    </source>
</evidence>
<evidence type="ECO:0000256" key="11">
    <source>
        <dbReference type="HAMAP-Rule" id="MF_01318"/>
    </source>
</evidence>
<comment type="similarity">
    <text evidence="1 11 12">Belongs to the universal ribosomal protein uL1 family.</text>
</comment>
<comment type="function">
    <text evidence="11">Protein L1 is also a translational repressor protein, it controls the translation of its operon by binding to its mRNA.</text>
</comment>
<sequence>MVERVQILKAVNEAIEKAPERKFTESIEITFNLKNIDMAQPKNRIDETMVLPKGTGRIQKIAVLGKGDITTQAKAANVELIIGPEEIERLGGEPREARNMADEYMFFLAETAVMPLVGRYLGTRLGPRGKMPQPIPQGLDIGPIVERLRNSVKFRSKDKKTFHVRVGSVKMSPEDVSENIDAVMRKVESNLESGTMNIRSVYVKTSMGPAVRLM</sequence>
<accession>A0AAF0JM17</accession>
<dbReference type="InterPro" id="IPR016095">
    <property type="entry name" value="Ribosomal_uL1_3-a/b-sand"/>
</dbReference>
<dbReference type="SUPFAM" id="SSF56808">
    <property type="entry name" value="Ribosomal protein L1"/>
    <property type="match status" value="1"/>
</dbReference>
<dbReference type="GO" id="GO:0003735">
    <property type="term" value="F:structural constituent of ribosome"/>
    <property type="evidence" value="ECO:0007669"/>
    <property type="project" value="InterPro"/>
</dbReference>
<comment type="function">
    <text evidence="11">Binds directly to 23S rRNA. Probably involved in E site tRNA release.</text>
</comment>
<evidence type="ECO:0000256" key="7">
    <source>
        <dbReference type="ARBA" id="ARBA00022884"/>
    </source>
</evidence>
<organism evidence="13 14">
    <name type="scientific">Methanomicrobium antiquum</name>
    <dbReference type="NCBI Taxonomy" id="487686"/>
    <lineage>
        <taxon>Archaea</taxon>
        <taxon>Methanobacteriati</taxon>
        <taxon>Methanobacteriota</taxon>
        <taxon>Stenosarchaea group</taxon>
        <taxon>Methanomicrobia</taxon>
        <taxon>Methanomicrobiales</taxon>
        <taxon>Methanomicrobiaceae</taxon>
        <taxon>Methanomicrobium</taxon>
    </lineage>
</organism>
<dbReference type="EMBL" id="CP091092">
    <property type="protein sequence ID" value="WFN35981.1"/>
    <property type="molecule type" value="Genomic_DNA"/>
</dbReference>
<dbReference type="Gene3D" id="3.30.190.20">
    <property type="match status" value="1"/>
</dbReference>
<dbReference type="GO" id="GO:0006417">
    <property type="term" value="P:regulation of translation"/>
    <property type="evidence" value="ECO:0007669"/>
    <property type="project" value="UniProtKB-KW"/>
</dbReference>
<dbReference type="InterPro" id="IPR023674">
    <property type="entry name" value="Ribosomal_uL1-like"/>
</dbReference>
<protein>
    <recommendedName>
        <fullName evidence="11">Large ribosomal subunit protein uL1</fullName>
    </recommendedName>
</protein>
<dbReference type="Proteomes" id="UP001218895">
    <property type="component" value="Chromosome"/>
</dbReference>
<comment type="function">
    <text evidence="10">Probably involved in E site tRNA release. Binds directly to 23S rRNA.</text>
</comment>
<keyword evidence="6 11" id="KW-0810">Translation regulation</keyword>
<dbReference type="PIRSF" id="PIRSF002155">
    <property type="entry name" value="Ribosomal_L1"/>
    <property type="match status" value="1"/>
</dbReference>
<keyword evidence="4 11" id="KW-0820">tRNA-binding</keyword>
<evidence type="ECO:0000256" key="8">
    <source>
        <dbReference type="ARBA" id="ARBA00022980"/>
    </source>
</evidence>
<dbReference type="InterPro" id="IPR028364">
    <property type="entry name" value="Ribosomal_uL1/biogenesis"/>
</dbReference>
<dbReference type="InterPro" id="IPR023669">
    <property type="entry name" value="Ribosomal_uL1_arc"/>
</dbReference>
<dbReference type="GO" id="GO:0015934">
    <property type="term" value="C:large ribosomal subunit"/>
    <property type="evidence" value="ECO:0007669"/>
    <property type="project" value="InterPro"/>
</dbReference>
<comment type="subunit">
    <text evidence="2 11">Part of the 50S ribosomal subunit.</text>
</comment>
<evidence type="ECO:0000256" key="6">
    <source>
        <dbReference type="ARBA" id="ARBA00022845"/>
    </source>
</evidence>
<dbReference type="GO" id="GO:0006412">
    <property type="term" value="P:translation"/>
    <property type="evidence" value="ECO:0007669"/>
    <property type="project" value="UniProtKB-UniRule"/>
</dbReference>
<gene>
    <name evidence="11" type="primary">rpl1</name>
    <name evidence="13" type="ORF">L1994_07395</name>
</gene>
<dbReference type="PANTHER" id="PTHR36427:SF3">
    <property type="entry name" value="LARGE RIBOSOMAL SUBUNIT PROTEIN UL1M"/>
    <property type="match status" value="1"/>
</dbReference>
<dbReference type="NCBIfam" id="NF003244">
    <property type="entry name" value="PRK04203.1"/>
    <property type="match status" value="1"/>
</dbReference>
<dbReference type="AlphaFoldDB" id="A0AAF0JM17"/>
<dbReference type="GeneID" id="79950211"/>
<evidence type="ECO:0000256" key="4">
    <source>
        <dbReference type="ARBA" id="ARBA00022555"/>
    </source>
</evidence>
<dbReference type="Pfam" id="PF00687">
    <property type="entry name" value="Ribosomal_L1"/>
    <property type="match status" value="1"/>
</dbReference>
<name>A0AAF0JM17_9EURY</name>
<keyword evidence="9 11" id="KW-0687">Ribonucleoprotein</keyword>
<dbReference type="InterPro" id="IPR002143">
    <property type="entry name" value="Ribosomal_uL1"/>
</dbReference>
<dbReference type="GO" id="GO:0000049">
    <property type="term" value="F:tRNA binding"/>
    <property type="evidence" value="ECO:0007669"/>
    <property type="project" value="UniProtKB-KW"/>
</dbReference>
<dbReference type="PROSITE" id="PS01199">
    <property type="entry name" value="RIBOSOMAL_L1"/>
    <property type="match status" value="1"/>
</dbReference>
<evidence type="ECO:0000256" key="12">
    <source>
        <dbReference type="RuleBase" id="RU000659"/>
    </source>
</evidence>
<keyword evidence="5 11" id="KW-0699">rRNA-binding</keyword>
<evidence type="ECO:0000256" key="2">
    <source>
        <dbReference type="ARBA" id="ARBA00011838"/>
    </source>
</evidence>
<proteinExistence type="inferred from homology"/>
<dbReference type="InterPro" id="IPR023673">
    <property type="entry name" value="Ribosomal_uL1_CS"/>
</dbReference>
<evidence type="ECO:0000256" key="9">
    <source>
        <dbReference type="ARBA" id="ARBA00023274"/>
    </source>
</evidence>
<dbReference type="RefSeq" id="WP_278098819.1">
    <property type="nucleotide sequence ID" value="NZ_CP091092.1"/>
</dbReference>
<evidence type="ECO:0000256" key="10">
    <source>
        <dbReference type="ARBA" id="ARBA00045545"/>
    </source>
</evidence>
<dbReference type="FunFam" id="3.40.50.790:FF:000005">
    <property type="entry name" value="50S ribosomal protein L1"/>
    <property type="match status" value="1"/>
</dbReference>
<keyword evidence="8 11" id="KW-0689">Ribosomal protein</keyword>
<keyword evidence="7 11" id="KW-0694">RNA-binding</keyword>